<dbReference type="GO" id="GO:0009897">
    <property type="term" value="C:external side of plasma membrane"/>
    <property type="evidence" value="ECO:0007669"/>
    <property type="project" value="TreeGrafter"/>
</dbReference>
<dbReference type="InterPro" id="IPR036179">
    <property type="entry name" value="Ig-like_dom_sf"/>
</dbReference>
<dbReference type="PANTHER" id="PTHR25466">
    <property type="entry name" value="T-LYMPHOCYTE ACTIVATION ANTIGEN"/>
    <property type="match status" value="1"/>
</dbReference>
<evidence type="ECO:0000256" key="3">
    <source>
        <dbReference type="ARBA" id="ARBA00022692"/>
    </source>
</evidence>
<dbReference type="GO" id="GO:0006955">
    <property type="term" value="P:immune response"/>
    <property type="evidence" value="ECO:0007669"/>
    <property type="project" value="TreeGrafter"/>
</dbReference>
<keyword evidence="8" id="KW-0675">Receptor</keyword>
<feature type="chain" id="PRO_5026232265" evidence="12">
    <location>
        <begin position="20"/>
        <end position="867"/>
    </location>
</feature>
<dbReference type="InterPro" id="IPR013106">
    <property type="entry name" value="Ig_V-set"/>
</dbReference>
<dbReference type="Gene3D" id="2.60.40.10">
    <property type="entry name" value="Immunoglobulins"/>
    <property type="match status" value="7"/>
</dbReference>
<dbReference type="SMART" id="SM00406">
    <property type="entry name" value="IGv"/>
    <property type="match status" value="6"/>
</dbReference>
<evidence type="ECO:0000256" key="12">
    <source>
        <dbReference type="SAM" id="SignalP"/>
    </source>
</evidence>
<dbReference type="GO" id="GO:0071222">
    <property type="term" value="P:cellular response to lipopolysaccharide"/>
    <property type="evidence" value="ECO:0007669"/>
    <property type="project" value="TreeGrafter"/>
</dbReference>
<keyword evidence="2" id="KW-1003">Cell membrane</keyword>
<dbReference type="GO" id="GO:0007166">
    <property type="term" value="P:cell surface receptor signaling pathway"/>
    <property type="evidence" value="ECO:0007669"/>
    <property type="project" value="TreeGrafter"/>
</dbReference>
<keyword evidence="10" id="KW-0393">Immunoglobulin domain</keyword>
<feature type="domain" description="Ig-like" evidence="13">
    <location>
        <begin position="21"/>
        <end position="124"/>
    </location>
</feature>
<dbReference type="InterPro" id="IPR051713">
    <property type="entry name" value="T-cell_Activation_Regulation"/>
</dbReference>
<name>A0A6G1Q7F9_CHAAH</name>
<evidence type="ECO:0000256" key="9">
    <source>
        <dbReference type="ARBA" id="ARBA00023180"/>
    </source>
</evidence>
<reference evidence="15" key="2">
    <citation type="submission" date="2019-02" db="EMBL/GenBank/DDBJ databases">
        <title>Opniocepnalus argus Var Kimnra genome.</title>
        <authorList>
            <person name="Zhou C."/>
            <person name="Xiao S."/>
        </authorList>
    </citation>
    <scope>NUCLEOTIDE SEQUENCE [LARGE SCALE GENOMIC DNA]</scope>
</reference>
<dbReference type="GO" id="GO:0042102">
    <property type="term" value="P:positive regulation of T cell proliferation"/>
    <property type="evidence" value="ECO:0007669"/>
    <property type="project" value="TreeGrafter"/>
</dbReference>
<dbReference type="SMART" id="SM00409">
    <property type="entry name" value="IG"/>
    <property type="match status" value="7"/>
</dbReference>
<keyword evidence="7" id="KW-1015">Disulfide bond</keyword>
<keyword evidence="9" id="KW-0325">Glycoprotein</keyword>
<feature type="region of interest" description="Disordered" evidence="11">
    <location>
        <begin position="217"/>
        <end position="237"/>
    </location>
</feature>
<keyword evidence="5" id="KW-1133">Transmembrane helix</keyword>
<evidence type="ECO:0000256" key="8">
    <source>
        <dbReference type="ARBA" id="ARBA00023170"/>
    </source>
</evidence>
<feature type="domain" description="Ig-like" evidence="13">
    <location>
        <begin position="366"/>
        <end position="501"/>
    </location>
</feature>
<feature type="domain" description="Ig-like" evidence="13">
    <location>
        <begin position="173"/>
        <end position="270"/>
    </location>
</feature>
<evidence type="ECO:0000256" key="5">
    <source>
        <dbReference type="ARBA" id="ARBA00022989"/>
    </source>
</evidence>
<reference evidence="14 15" key="1">
    <citation type="submission" date="2019-02" db="EMBL/GenBank/DDBJ databases">
        <title>Opniocepnalus argus genome.</title>
        <authorList>
            <person name="Zhou C."/>
            <person name="Xiao S."/>
        </authorList>
    </citation>
    <scope>NUCLEOTIDE SEQUENCE [LARGE SCALE GENOMIC DNA]</scope>
    <source>
        <strain evidence="14">OARG1902GOOAL</strain>
        <tissue evidence="14">Muscle</tissue>
    </source>
</reference>
<evidence type="ECO:0000256" key="10">
    <source>
        <dbReference type="ARBA" id="ARBA00023319"/>
    </source>
</evidence>
<keyword evidence="4 12" id="KW-0732">Signal</keyword>
<feature type="signal peptide" evidence="12">
    <location>
        <begin position="1"/>
        <end position="19"/>
    </location>
</feature>
<dbReference type="InterPro" id="IPR013783">
    <property type="entry name" value="Ig-like_fold"/>
</dbReference>
<evidence type="ECO:0000256" key="2">
    <source>
        <dbReference type="ARBA" id="ARBA00022475"/>
    </source>
</evidence>
<dbReference type="EMBL" id="CM015724">
    <property type="protein sequence ID" value="KAF3698452.1"/>
    <property type="molecule type" value="Genomic_DNA"/>
</dbReference>
<evidence type="ECO:0000313" key="14">
    <source>
        <dbReference type="EMBL" id="KAF3698452.1"/>
    </source>
</evidence>
<dbReference type="PANTHER" id="PTHR25466:SF14">
    <property type="entry name" value="BUTYROPHILIN SUBFAMILY 2 MEMBER A2-LIKE-RELATED"/>
    <property type="match status" value="1"/>
</dbReference>
<gene>
    <name evidence="14" type="ORF">EXN66_Car014133</name>
</gene>
<feature type="domain" description="Ig-like" evidence="13">
    <location>
        <begin position="728"/>
        <end position="825"/>
    </location>
</feature>
<evidence type="ECO:0000313" key="15">
    <source>
        <dbReference type="Proteomes" id="UP000503349"/>
    </source>
</evidence>
<proteinExistence type="predicted"/>
<evidence type="ECO:0000256" key="7">
    <source>
        <dbReference type="ARBA" id="ARBA00023157"/>
    </source>
</evidence>
<evidence type="ECO:0000256" key="4">
    <source>
        <dbReference type="ARBA" id="ARBA00022729"/>
    </source>
</evidence>
<dbReference type="InterPro" id="IPR007110">
    <property type="entry name" value="Ig-like_dom"/>
</dbReference>
<dbReference type="Pfam" id="PF07686">
    <property type="entry name" value="V-set"/>
    <property type="match status" value="2"/>
</dbReference>
<organism evidence="14 15">
    <name type="scientific">Channa argus</name>
    <name type="common">Northern snakehead</name>
    <name type="synonym">Ophicephalus argus</name>
    <dbReference type="NCBI Taxonomy" id="215402"/>
    <lineage>
        <taxon>Eukaryota</taxon>
        <taxon>Metazoa</taxon>
        <taxon>Chordata</taxon>
        <taxon>Craniata</taxon>
        <taxon>Vertebrata</taxon>
        <taxon>Euteleostomi</taxon>
        <taxon>Actinopterygii</taxon>
        <taxon>Neopterygii</taxon>
        <taxon>Teleostei</taxon>
        <taxon>Neoteleostei</taxon>
        <taxon>Acanthomorphata</taxon>
        <taxon>Anabantaria</taxon>
        <taxon>Anabantiformes</taxon>
        <taxon>Channoidei</taxon>
        <taxon>Channidae</taxon>
        <taxon>Channa</taxon>
    </lineage>
</organism>
<feature type="domain" description="Ig-like" evidence="13">
    <location>
        <begin position="628"/>
        <end position="722"/>
    </location>
</feature>
<comment type="subcellular location">
    <subcellularLocation>
        <location evidence="1">Cell membrane</location>
        <topology evidence="1">Single-pass type I membrane protein</topology>
    </subcellularLocation>
</comment>
<keyword evidence="3" id="KW-0812">Transmembrane</keyword>
<evidence type="ECO:0000259" key="13">
    <source>
        <dbReference type="PROSITE" id="PS50835"/>
    </source>
</evidence>
<keyword evidence="6" id="KW-0472">Membrane</keyword>
<accession>A0A6G1Q7F9</accession>
<dbReference type="Proteomes" id="UP000503349">
    <property type="component" value="Chromosome 13"/>
</dbReference>
<keyword evidence="15" id="KW-1185">Reference proteome</keyword>
<dbReference type="GO" id="GO:0031295">
    <property type="term" value="P:T cell costimulation"/>
    <property type="evidence" value="ECO:0007669"/>
    <property type="project" value="TreeGrafter"/>
</dbReference>
<evidence type="ECO:0000256" key="11">
    <source>
        <dbReference type="SAM" id="MobiDB-lite"/>
    </source>
</evidence>
<dbReference type="AlphaFoldDB" id="A0A6G1Q7F9"/>
<evidence type="ECO:0000256" key="1">
    <source>
        <dbReference type="ARBA" id="ARBA00004251"/>
    </source>
</evidence>
<protein>
    <submittedName>
        <fullName evidence="14">Butyrophilin-like protein 2</fullName>
    </submittedName>
</protein>
<dbReference type="PROSITE" id="PS50835">
    <property type="entry name" value="IG_LIKE"/>
    <property type="match status" value="6"/>
</dbReference>
<dbReference type="GO" id="GO:0042130">
    <property type="term" value="P:negative regulation of T cell proliferation"/>
    <property type="evidence" value="ECO:0007669"/>
    <property type="project" value="TreeGrafter"/>
</dbReference>
<dbReference type="SUPFAM" id="SSF48726">
    <property type="entry name" value="Immunoglobulin"/>
    <property type="match status" value="7"/>
</dbReference>
<feature type="domain" description="Ig-like" evidence="13">
    <location>
        <begin position="516"/>
        <end position="610"/>
    </location>
</feature>
<evidence type="ECO:0000256" key="6">
    <source>
        <dbReference type="ARBA" id="ARBA00023136"/>
    </source>
</evidence>
<sequence length="867" mass="101047">MKIFVVFVIVFHVFQHVLCLEVHEGETFVILSCKVPVSDSSGSTVSWDRKGLTPSKVHLRTPDGDKLIGQNTYFKDRTSMKKDALQTGDLSLTLINPIISDSGIYTCNVRRGGTELSQEEVQLLVKEPPPPVWPKVLAGVLTLFVLAAAAGFIWYRWYKDREVQQVEVDSWVESVQLPCRTTVLSVCSLDYLVRLCRRAPLLPEDVRVEWTDNNDRKVHVNENGSDKPEEQDQSYRDQTEMKRNLHKTGDLSLTVKYPVDKERGTYTCTVYREGNILMKKAVILQVKVQQVEVDSGVESVQLPCETTVHLPEDVTVEWTDIYDRNVHVYEKGSDQPEKQYQFYKGRTEMKKDLLRTGDLSLTLKYPTVEESNIFNCTVYNREGNILMRKDVELKVKVPQVEVDSGVESVQLPCETTVHLPEDATVEWTDRENRKVHVYQKNSDQPEEQDQFYRGRTEMKKNLLKPVDLSLTLKHPTDRDRNTYTCTVYNRERNILMKKQVELRIKVPQVKVDSWVESVQLPCKTTVHLTEDVTVEWMDSNDRKVHVYQNGSDQPEEQDQFYRGRTEMKRNLLKPGDLRLTLKYPTDRDSNTYTCTVYNREGNILMKKQVMLRVRVKQVEIVEVDSGVESVQLPCETTVHLPEDVRVEWRDSKNMKVHVYENGSDQPEEQIRFYRGRTEMKRNLQKTGDLSLTLKYPRDRDRNIYICIVYNREKNILMMKRVELRVKDCQVEVEEGKDSIELPFKTTRDLPDKARVEWRYGPMMTVHVYENGSDQPEEQDQIYRDRTEMKGDDLSLTLKNPTVRDQGPYVCEVIHKGLIIRQKIVHLIVREKTRKFTDPPPEMAKFQLMDERAADNESTPLKMEVMEL</sequence>
<dbReference type="InterPro" id="IPR003599">
    <property type="entry name" value="Ig_sub"/>
</dbReference>